<name>A0ABR6CTA0_9BACI</name>
<keyword evidence="6" id="KW-1133">Transmembrane helix</keyword>
<keyword evidence="3 4" id="KW-0472">Membrane</keyword>
<gene>
    <name evidence="7" type="ORF">HNP81_003584</name>
</gene>
<evidence type="ECO:0000256" key="1">
    <source>
        <dbReference type="ARBA" id="ARBA00004141"/>
    </source>
</evidence>
<reference evidence="7 8" key="1">
    <citation type="submission" date="2020-08" db="EMBL/GenBank/DDBJ databases">
        <title>Genomic Encyclopedia of Type Strains, Phase IV (KMG-IV): sequencing the most valuable type-strain genomes for metagenomic binning, comparative biology and taxonomic classification.</title>
        <authorList>
            <person name="Goeker M."/>
        </authorList>
    </citation>
    <scope>NUCLEOTIDE SEQUENCE [LARGE SCALE GENOMIC DNA]</scope>
    <source>
        <strain evidence="7 8">DSM 105481</strain>
    </source>
</reference>
<comment type="caution">
    <text evidence="7">The sequence shown here is derived from an EMBL/GenBank/DDBJ whole genome shotgun (WGS) entry which is preliminary data.</text>
</comment>
<feature type="region of interest" description="Disordered" evidence="5">
    <location>
        <begin position="503"/>
        <end position="536"/>
    </location>
</feature>
<dbReference type="RefSeq" id="WP_182503423.1">
    <property type="nucleotide sequence ID" value="NZ_JACJHX010000013.1"/>
</dbReference>
<comment type="subcellular location">
    <subcellularLocation>
        <location evidence="4">Cell membrane</location>
    </subcellularLocation>
    <subcellularLocation>
        <location evidence="1">Membrane</location>
        <topology evidence="1">Multi-pass membrane protein</topology>
    </subcellularLocation>
</comment>
<dbReference type="EMBL" id="JACJHX010000013">
    <property type="protein sequence ID" value="MBA9028264.1"/>
    <property type="molecule type" value="Genomic_DNA"/>
</dbReference>
<keyword evidence="6" id="KW-0812">Transmembrane</keyword>
<evidence type="ECO:0000256" key="5">
    <source>
        <dbReference type="SAM" id="MobiDB-lite"/>
    </source>
</evidence>
<evidence type="ECO:0000313" key="7">
    <source>
        <dbReference type="EMBL" id="MBA9028264.1"/>
    </source>
</evidence>
<accession>A0ABR6CTA0</accession>
<dbReference type="Proteomes" id="UP000626697">
    <property type="component" value="Unassembled WGS sequence"/>
</dbReference>
<evidence type="ECO:0000256" key="4">
    <source>
        <dbReference type="PIRNR" id="PIRNR005690"/>
    </source>
</evidence>
<feature type="transmembrane region" description="Helical" evidence="6">
    <location>
        <begin position="435"/>
        <end position="458"/>
    </location>
</feature>
<organism evidence="7 8">
    <name type="scientific">Peribacillus huizhouensis</name>
    <dbReference type="NCBI Taxonomy" id="1501239"/>
    <lineage>
        <taxon>Bacteria</taxon>
        <taxon>Bacillati</taxon>
        <taxon>Bacillota</taxon>
        <taxon>Bacilli</taxon>
        <taxon>Bacillales</taxon>
        <taxon>Bacillaceae</taxon>
        <taxon>Peribacillus</taxon>
    </lineage>
</organism>
<feature type="transmembrane region" description="Helical" evidence="6">
    <location>
        <begin position="310"/>
        <end position="332"/>
    </location>
</feature>
<dbReference type="Pfam" id="PF03323">
    <property type="entry name" value="GerA"/>
    <property type="match status" value="1"/>
</dbReference>
<feature type="transmembrane region" description="Helical" evidence="6">
    <location>
        <begin position="402"/>
        <end position="428"/>
    </location>
</feature>
<feature type="transmembrane region" description="Helical" evidence="6">
    <location>
        <begin position="377"/>
        <end position="396"/>
    </location>
</feature>
<proteinExistence type="inferred from homology"/>
<dbReference type="PIRSF" id="PIRSF005690">
    <property type="entry name" value="GerBA"/>
    <property type="match status" value="1"/>
</dbReference>
<protein>
    <submittedName>
        <fullName evidence="7">Spore germination protein KA</fullName>
    </submittedName>
</protein>
<evidence type="ECO:0000256" key="2">
    <source>
        <dbReference type="ARBA" id="ARBA00005278"/>
    </source>
</evidence>
<sequence>MYFKRNKQNKNQQNVQNHTTEEKISSSLTANLDWIKKKTGESSDLVIRPIKAGVNFDLNATIVFIEGIVEGASINDFLIKSILSYQNWKEVIATEQIFDIISEQVISLGSTKKICEWNDLFLSLMAGESIILVDGVVGALSASTTGGEKRSVSEPTAENVVRGPQQAFTESIRTNTGLVRRIIKNPDLWLESLKIGKMTNTDVAIMFIKGTANEKVVEEVRSRLQRIDIDSILESGYIEQLVEDQTLTTFPTLYHTQRPDAVAGNLLEGRIAIFVDGTPYVLLAPAVFIQFFQSTEDYYTRFDIATSIRLLRVIIFIISILGPAIYIAATTFHQEMIPTQLLVIIAAQRESVPFPTLIEAFIMEVVFEILREAGIRLPKVVGSTVSIVGALVIGQAAVQAGIVSPVMVIVVAITAMANFATPAFSIAISARLIRFLFMFVAAVFGFYGIVLGIIMLIVHLCSLRSFGTPYMTPLAPFIPANIGDSIVRQPLWAINKRPKLISKENETREGHGLKPQPDDERGMKNSTLKKGDQNEV</sequence>
<dbReference type="PANTHER" id="PTHR22550:SF5">
    <property type="entry name" value="LEUCINE ZIPPER PROTEIN 4"/>
    <property type="match status" value="1"/>
</dbReference>
<dbReference type="InterPro" id="IPR004995">
    <property type="entry name" value="Spore_Ger"/>
</dbReference>
<dbReference type="InterPro" id="IPR050768">
    <property type="entry name" value="UPF0353/GerABKA_families"/>
</dbReference>
<keyword evidence="8" id="KW-1185">Reference proteome</keyword>
<feature type="region of interest" description="Disordered" evidence="5">
    <location>
        <begin position="1"/>
        <end position="22"/>
    </location>
</feature>
<evidence type="ECO:0000313" key="8">
    <source>
        <dbReference type="Proteomes" id="UP000626697"/>
    </source>
</evidence>
<comment type="similarity">
    <text evidence="2 4">Belongs to the GerABKA family.</text>
</comment>
<evidence type="ECO:0000256" key="3">
    <source>
        <dbReference type="ARBA" id="ARBA00023136"/>
    </source>
</evidence>
<dbReference type="PANTHER" id="PTHR22550">
    <property type="entry name" value="SPORE GERMINATION PROTEIN"/>
    <property type="match status" value="1"/>
</dbReference>
<evidence type="ECO:0000256" key="6">
    <source>
        <dbReference type="SAM" id="Phobius"/>
    </source>
</evidence>